<proteinExistence type="predicted"/>
<dbReference type="RefSeq" id="WP_413277520.1">
    <property type="nucleotide sequence ID" value="NZ_JBHFNT010000092.1"/>
</dbReference>
<evidence type="ECO:0000313" key="1">
    <source>
        <dbReference type="EMBL" id="MFB2835097.1"/>
    </source>
</evidence>
<keyword evidence="2" id="KW-1185">Reference proteome</keyword>
<accession>A0ABV4WJP4</accession>
<evidence type="ECO:0000313" key="2">
    <source>
        <dbReference type="Proteomes" id="UP001576780"/>
    </source>
</evidence>
<name>A0ABV4WJP4_9CYAN</name>
<comment type="caution">
    <text evidence="1">The sequence shown here is derived from an EMBL/GenBank/DDBJ whole genome shotgun (WGS) entry which is preliminary data.</text>
</comment>
<organism evidence="1 2">
    <name type="scientific">Floridaenema evergladense BLCC-F167</name>
    <dbReference type="NCBI Taxonomy" id="3153639"/>
    <lineage>
        <taxon>Bacteria</taxon>
        <taxon>Bacillati</taxon>
        <taxon>Cyanobacteriota</taxon>
        <taxon>Cyanophyceae</taxon>
        <taxon>Oscillatoriophycideae</taxon>
        <taxon>Aerosakkonematales</taxon>
        <taxon>Aerosakkonemataceae</taxon>
        <taxon>Floridanema</taxon>
        <taxon>Floridanema evergladense</taxon>
    </lineage>
</organism>
<dbReference type="EMBL" id="JBHFNT010000092">
    <property type="protein sequence ID" value="MFB2835097.1"/>
    <property type="molecule type" value="Genomic_DNA"/>
</dbReference>
<protein>
    <submittedName>
        <fullName evidence="1">Uncharacterized protein</fullName>
    </submittedName>
</protein>
<reference evidence="1 2" key="1">
    <citation type="submission" date="2024-09" db="EMBL/GenBank/DDBJ databases">
        <title>Floridaenema gen nov. (Aerosakkonemataceae, Aerosakkonematales ord. nov., Cyanobacteria) from benthic tropical and subtropical fresh waters, with the description of four new species.</title>
        <authorList>
            <person name="Moretto J.A."/>
            <person name="Berthold D.E."/>
            <person name="Lefler F.W."/>
            <person name="Huang I.-S."/>
            <person name="Laughinghouse H. IV."/>
        </authorList>
    </citation>
    <scope>NUCLEOTIDE SEQUENCE [LARGE SCALE GENOMIC DNA]</scope>
    <source>
        <strain evidence="1 2">BLCC-F167</strain>
    </source>
</reference>
<sequence>MLTRTKRFINLETLQTVKPREFCRLWFNATDDDEQVRGYRAKCVQLLSRILGVKPETISSKWGEGIEFNQMPEQYEKTLAYANSLREIIDAAGKNPDLADLIIERMKSSH</sequence>
<gene>
    <name evidence="1" type="ORF">ACE1CA_11240</name>
</gene>
<dbReference type="Proteomes" id="UP001576780">
    <property type="component" value="Unassembled WGS sequence"/>
</dbReference>